<protein>
    <submittedName>
        <fullName evidence="2">Arginine biosynthesis bifunctional protein ArgJ</fullName>
    </submittedName>
</protein>
<dbReference type="STRING" id="1172190.M947_10755"/>
<dbReference type="eggNOG" id="COG5336">
    <property type="taxonomic scope" value="Bacteria"/>
</dbReference>
<accession>T0KM68</accession>
<dbReference type="Pfam" id="PF09527">
    <property type="entry name" value="ATPase_gene1"/>
    <property type="match status" value="1"/>
</dbReference>
<dbReference type="RefSeq" id="WP_021288386.1">
    <property type="nucleotide sequence ID" value="NZ_AUPZ01000017.1"/>
</dbReference>
<evidence type="ECO:0000313" key="2">
    <source>
        <dbReference type="EMBL" id="EQB34478.1"/>
    </source>
</evidence>
<dbReference type="EMBL" id="AUPZ01000017">
    <property type="protein sequence ID" value="EQB34478.1"/>
    <property type="molecule type" value="Genomic_DNA"/>
</dbReference>
<proteinExistence type="predicted"/>
<reference evidence="2 3" key="1">
    <citation type="submission" date="2013-07" db="EMBL/GenBank/DDBJ databases">
        <title>Sulfurimonas hongkongensis AST-10 Genome Sequencing.</title>
        <authorList>
            <person name="Cai L."/>
            <person name="Zhang T."/>
        </authorList>
    </citation>
    <scope>NUCLEOTIDE SEQUENCE [LARGE SCALE GENOMIC DNA]</scope>
    <source>
        <strain evidence="2 3">AST-10</strain>
    </source>
</reference>
<dbReference type="InterPro" id="IPR032820">
    <property type="entry name" value="ATPase_put"/>
</dbReference>
<feature type="transmembrane region" description="Helical" evidence="1">
    <location>
        <begin position="53"/>
        <end position="73"/>
    </location>
</feature>
<evidence type="ECO:0000256" key="1">
    <source>
        <dbReference type="SAM" id="Phobius"/>
    </source>
</evidence>
<dbReference type="Proteomes" id="UP000015520">
    <property type="component" value="Unassembled WGS sequence"/>
</dbReference>
<sequence>MQDKQKEEKQEEEKPRIKPIIEAADSLSLGISMVVAVAMGVGIGYLLRSLTSVAWLFWVGVAIGIAGALLNVYKAYAKQYKVFDDLSKEPRYAIKKKLQDDDEDDEDYGEKKY</sequence>
<name>T0KM68_9BACT</name>
<organism evidence="2 3">
    <name type="scientific">Sulfurimonas hongkongensis</name>
    <dbReference type="NCBI Taxonomy" id="1172190"/>
    <lineage>
        <taxon>Bacteria</taxon>
        <taxon>Pseudomonadati</taxon>
        <taxon>Campylobacterota</taxon>
        <taxon>Epsilonproteobacteria</taxon>
        <taxon>Campylobacterales</taxon>
        <taxon>Sulfurimonadaceae</taxon>
        <taxon>Sulfurimonas</taxon>
    </lineage>
</organism>
<dbReference type="OrthoDB" id="5329702at2"/>
<keyword evidence="1" id="KW-0472">Membrane</keyword>
<keyword evidence="1" id="KW-0812">Transmembrane</keyword>
<dbReference type="PATRIC" id="fig|1172190.3.peg.2073"/>
<keyword evidence="1" id="KW-1133">Transmembrane helix</keyword>
<comment type="caution">
    <text evidence="2">The sequence shown here is derived from an EMBL/GenBank/DDBJ whole genome shotgun (WGS) entry which is preliminary data.</text>
</comment>
<keyword evidence="3" id="KW-1185">Reference proteome</keyword>
<feature type="transmembrane region" description="Helical" evidence="1">
    <location>
        <begin position="26"/>
        <end position="47"/>
    </location>
</feature>
<gene>
    <name evidence="2" type="ORF">M947_10755</name>
</gene>
<evidence type="ECO:0000313" key="3">
    <source>
        <dbReference type="Proteomes" id="UP000015520"/>
    </source>
</evidence>
<dbReference type="AlphaFoldDB" id="T0KM68"/>